<gene>
    <name evidence="1" type="ORF">M6B38_387535</name>
</gene>
<reference evidence="1" key="2">
    <citation type="submission" date="2023-04" db="EMBL/GenBank/DDBJ databases">
        <authorList>
            <person name="Bruccoleri R.E."/>
            <person name="Oakeley E.J."/>
            <person name="Faust A.-M."/>
            <person name="Dessus-Babus S."/>
            <person name="Altorfer M."/>
            <person name="Burckhardt D."/>
            <person name="Oertli M."/>
            <person name="Naumann U."/>
            <person name="Petersen F."/>
            <person name="Wong J."/>
        </authorList>
    </citation>
    <scope>NUCLEOTIDE SEQUENCE</scope>
    <source>
        <strain evidence="1">GSM-AAB239-AS_SAM_17_03QT</strain>
        <tissue evidence="1">Leaf</tissue>
    </source>
</reference>
<proteinExistence type="predicted"/>
<dbReference type="EMBL" id="JANAVB010023995">
    <property type="protein sequence ID" value="KAJ6822822.1"/>
    <property type="molecule type" value="Genomic_DNA"/>
</dbReference>
<name>A0AAX6G2R4_IRIPA</name>
<sequence length="49" mass="5721">MAANLRIQNSSNFVTHTVICMNSLALGLHNKMELWNVRTELYLKWLELC</sequence>
<dbReference type="AlphaFoldDB" id="A0AAX6G2R4"/>
<dbReference type="Proteomes" id="UP001140949">
    <property type="component" value="Unassembled WGS sequence"/>
</dbReference>
<keyword evidence="2" id="KW-1185">Reference proteome</keyword>
<reference evidence="1" key="1">
    <citation type="journal article" date="2023" name="GigaByte">
        <title>Genome assembly of the bearded iris, Iris pallida Lam.</title>
        <authorList>
            <person name="Bruccoleri R.E."/>
            <person name="Oakeley E.J."/>
            <person name="Faust A.M.E."/>
            <person name="Altorfer M."/>
            <person name="Dessus-Babus S."/>
            <person name="Burckhardt D."/>
            <person name="Oertli M."/>
            <person name="Naumann U."/>
            <person name="Petersen F."/>
            <person name="Wong J."/>
        </authorList>
    </citation>
    <scope>NUCLEOTIDE SEQUENCE</scope>
    <source>
        <strain evidence="1">GSM-AAB239-AS_SAM_17_03QT</strain>
    </source>
</reference>
<protein>
    <submittedName>
        <fullName evidence="1">Uncharacterized protein</fullName>
    </submittedName>
</protein>
<evidence type="ECO:0000313" key="2">
    <source>
        <dbReference type="Proteomes" id="UP001140949"/>
    </source>
</evidence>
<organism evidence="1 2">
    <name type="scientific">Iris pallida</name>
    <name type="common">Sweet iris</name>
    <dbReference type="NCBI Taxonomy" id="29817"/>
    <lineage>
        <taxon>Eukaryota</taxon>
        <taxon>Viridiplantae</taxon>
        <taxon>Streptophyta</taxon>
        <taxon>Embryophyta</taxon>
        <taxon>Tracheophyta</taxon>
        <taxon>Spermatophyta</taxon>
        <taxon>Magnoliopsida</taxon>
        <taxon>Liliopsida</taxon>
        <taxon>Asparagales</taxon>
        <taxon>Iridaceae</taxon>
        <taxon>Iridoideae</taxon>
        <taxon>Irideae</taxon>
        <taxon>Iris</taxon>
    </lineage>
</organism>
<accession>A0AAX6G2R4</accession>
<evidence type="ECO:0000313" key="1">
    <source>
        <dbReference type="EMBL" id="KAJ6822822.1"/>
    </source>
</evidence>
<comment type="caution">
    <text evidence="1">The sequence shown here is derived from an EMBL/GenBank/DDBJ whole genome shotgun (WGS) entry which is preliminary data.</text>
</comment>